<sequence length="407" mass="44550">MTDQKVSLTDRFDLEKSPVLLNGTQALVRLMLMQKARDKAAGLNTAGYVTGYRGSPLGAVDLQMNRAAKQLHAADVLFHEGLNEDLAATALWGSQQAELRGEGKFDGVFGLWYGKGPGVDRTGDVMRHANMAGTSKNGGVLMAMGDDHTGESSTVLHQSEWALVDAYMPVVSPAGVQEVLDYGIYGIALSRFSGLWVGLKTMKDTIEATAVVDGRIDRMNLAIPEFDMPDGGLNIRLIDTPTEQEARMIDYKRFAAEAFSHANKMDKRMWGKPGAKIGFVAAGKNWLDLVHALALLNIDEAEAERLGITTYKVGQTFPLDMRGFHDWAEGLDLIVVVEEKRKLIEVQVLGRRVGLDRGGRRKAQADRSASQGSHFRRPARASGLWLAQGRWCRIDARSGTVPNQGRA</sequence>
<dbReference type="Proteomes" id="UP000051587">
    <property type="component" value="Unassembled WGS sequence"/>
</dbReference>
<name>A0A0P1F4C3_THAGE</name>
<proteinExistence type="predicted"/>
<keyword evidence="2" id="KW-0670">Pyruvate</keyword>
<accession>A0A0P1F4C3</accession>
<dbReference type="EMBL" id="CYSA01000003">
    <property type="protein sequence ID" value="CUH62614.1"/>
    <property type="molecule type" value="Genomic_DNA"/>
</dbReference>
<keyword evidence="3" id="KW-1185">Reference proteome</keyword>
<dbReference type="InterPro" id="IPR029061">
    <property type="entry name" value="THDP-binding"/>
</dbReference>
<dbReference type="Gene3D" id="3.40.50.970">
    <property type="match status" value="1"/>
</dbReference>
<evidence type="ECO:0000256" key="1">
    <source>
        <dbReference type="ARBA" id="ARBA00023002"/>
    </source>
</evidence>
<dbReference type="AlphaFoldDB" id="A0A0P1F4C3"/>
<dbReference type="InterPro" id="IPR002880">
    <property type="entry name" value="Pyrv_Fd/Flavodoxin_OxRdtase_N"/>
</dbReference>
<organism evidence="2 3">
    <name type="scientific">Thalassovita gelatinovora</name>
    <name type="common">Thalassobius gelatinovorus</name>
    <dbReference type="NCBI Taxonomy" id="53501"/>
    <lineage>
        <taxon>Bacteria</taxon>
        <taxon>Pseudomonadati</taxon>
        <taxon>Pseudomonadota</taxon>
        <taxon>Alphaproteobacteria</taxon>
        <taxon>Rhodobacterales</taxon>
        <taxon>Roseobacteraceae</taxon>
        <taxon>Thalassovita</taxon>
    </lineage>
</organism>
<evidence type="ECO:0000313" key="2">
    <source>
        <dbReference type="EMBL" id="CUH62614.1"/>
    </source>
</evidence>
<reference evidence="2 3" key="1">
    <citation type="submission" date="2015-09" db="EMBL/GenBank/DDBJ databases">
        <authorList>
            <consortium name="Swine Surveillance"/>
        </authorList>
    </citation>
    <scope>NUCLEOTIDE SEQUENCE [LARGE SCALE GENOMIC DNA]</scope>
    <source>
        <strain evidence="2 3">CECT 4357</strain>
    </source>
</reference>
<keyword evidence="1" id="KW-0560">Oxidoreductase</keyword>
<evidence type="ECO:0000313" key="3">
    <source>
        <dbReference type="Proteomes" id="UP000051587"/>
    </source>
</evidence>
<dbReference type="CDD" id="cd07034">
    <property type="entry name" value="TPP_PYR_PFOR_IOR-alpha_like"/>
    <property type="match status" value="1"/>
</dbReference>
<dbReference type="STRING" id="53501.SAMN04488043_103107"/>
<dbReference type="SUPFAM" id="SSF52518">
    <property type="entry name" value="Thiamin diphosphate-binding fold (THDP-binding)"/>
    <property type="match status" value="1"/>
</dbReference>
<gene>
    <name evidence="2" type="ORF">TG4357_00207</name>
</gene>
<dbReference type="GO" id="GO:0016491">
    <property type="term" value="F:oxidoreductase activity"/>
    <property type="evidence" value="ECO:0007669"/>
    <property type="project" value="UniProtKB-KW"/>
</dbReference>
<protein>
    <submittedName>
        <fullName evidence="2">Indolepyruvate ferredoxin oxidoreductase</fullName>
    </submittedName>
</protein>